<keyword evidence="4" id="KW-1185">Reference proteome</keyword>
<dbReference type="PANTHER" id="PTHR43007:SF1">
    <property type="entry name" value="2-PHOSPHO-L-LACTATE TRANSFERASE"/>
    <property type="match status" value="1"/>
</dbReference>
<dbReference type="Pfam" id="PF01933">
    <property type="entry name" value="CofD"/>
    <property type="match status" value="1"/>
</dbReference>
<dbReference type="GO" id="GO:0043743">
    <property type="term" value="F:LPPG:FO 2-phospho-L-lactate transferase activity"/>
    <property type="evidence" value="ECO:0007669"/>
    <property type="project" value="UniProtKB-EC"/>
</dbReference>
<proteinExistence type="inferred from homology"/>
<dbReference type="EC" id="2.7.8.28" evidence="3"/>
<dbReference type="Gene3D" id="3.40.50.10680">
    <property type="entry name" value="CofD-like domains"/>
    <property type="match status" value="1"/>
</dbReference>
<dbReference type="InterPro" id="IPR010115">
    <property type="entry name" value="FbiA/CofD"/>
</dbReference>
<reference evidence="3 4" key="1">
    <citation type="submission" date="2019-12" db="EMBL/GenBank/DDBJ databases">
        <title>Draft genome sequencing of Halomonas icarensis D1-1.</title>
        <authorList>
            <person name="Pandiyan K."/>
            <person name="Kushwaha P."/>
            <person name="Gowdham M."/>
            <person name="Chakdar H."/>
            <person name="Singh A."/>
            <person name="Kumar M."/>
            <person name="Saxena A.K."/>
        </authorList>
    </citation>
    <scope>NUCLEOTIDE SEQUENCE [LARGE SCALE GENOMIC DNA]</scope>
    <source>
        <strain evidence="3 4">D1-1</strain>
    </source>
</reference>
<dbReference type="NCBIfam" id="TIGR01819">
    <property type="entry name" value="F420_cofD"/>
    <property type="match status" value="1"/>
</dbReference>
<dbReference type="AlphaFoldDB" id="A0A7X4W029"/>
<sequence length="319" mass="34587">MTLRITLLAGGVGGAKLAEGLASLCPHDTLSIIGNVGDDQEFHGLWVSPDIDTLTYSLADMIDRRQGWGLTDESHRVLAGLERFGCDTWMLLGDQDMATHIFRTQQRRQGVRPSIIAKRIAGSLGVEINLLLPTDDTVQTRLRTDQGWLAFQEYFVRERCRPEVHEVRFEGASKARPTPEALAAIERADIVLIAPSNPIVSIAPILAVPGIRQALERTHATRIAISPLIGGRTVKGPADRMLAAMGYPCNSQGIAACYAGLIDGLVIDLSDAADRRSLEAEGLQVLTTGTLMQSGDDKAKVADRMLAFAHACRREEANA</sequence>
<evidence type="ECO:0000313" key="3">
    <source>
        <dbReference type="EMBL" id="NAW13362.1"/>
    </source>
</evidence>
<protein>
    <submittedName>
        <fullName evidence="3">2-phospho-L-lactate transferase</fullName>
        <ecNumber evidence="3">2.7.8.28</ecNumber>
    </submittedName>
</protein>
<dbReference type="HAMAP" id="MF_01257">
    <property type="entry name" value="CofD"/>
    <property type="match status" value="1"/>
</dbReference>
<dbReference type="InterPro" id="IPR002882">
    <property type="entry name" value="CofD"/>
</dbReference>
<evidence type="ECO:0000313" key="4">
    <source>
        <dbReference type="Proteomes" id="UP000448235"/>
    </source>
</evidence>
<dbReference type="SUPFAM" id="SSF142338">
    <property type="entry name" value="CofD-like"/>
    <property type="match status" value="1"/>
</dbReference>
<name>A0A7X4W029_9GAMM</name>
<evidence type="ECO:0000256" key="2">
    <source>
        <dbReference type="ARBA" id="ARBA00022842"/>
    </source>
</evidence>
<dbReference type="Gene3D" id="1.10.8.240">
    <property type="entry name" value="CofD-like domain"/>
    <property type="match status" value="1"/>
</dbReference>
<dbReference type="InterPro" id="IPR038136">
    <property type="entry name" value="CofD-like_dom_sf"/>
</dbReference>
<dbReference type="PANTHER" id="PTHR43007">
    <property type="entry name" value="2-PHOSPHO-L-LACTATE TRANSFERASE"/>
    <property type="match status" value="1"/>
</dbReference>
<dbReference type="RefSeq" id="WP_161423600.1">
    <property type="nucleotide sequence ID" value="NZ_JARWMY010000026.1"/>
</dbReference>
<evidence type="ECO:0000256" key="1">
    <source>
        <dbReference type="ARBA" id="ARBA00022679"/>
    </source>
</evidence>
<organism evidence="3 4">
    <name type="scientific">Halomonas icarae</name>
    <dbReference type="NCBI Taxonomy" id="2691040"/>
    <lineage>
        <taxon>Bacteria</taxon>
        <taxon>Pseudomonadati</taxon>
        <taxon>Pseudomonadota</taxon>
        <taxon>Gammaproteobacteria</taxon>
        <taxon>Oceanospirillales</taxon>
        <taxon>Halomonadaceae</taxon>
        <taxon>Halomonas</taxon>
    </lineage>
</organism>
<keyword evidence="2" id="KW-0460">Magnesium</keyword>
<gene>
    <name evidence="3" type="ORF">GRB80_10930</name>
</gene>
<comment type="caution">
    <text evidence="3">The sequence shown here is derived from an EMBL/GenBank/DDBJ whole genome shotgun (WGS) entry which is preliminary data.</text>
</comment>
<dbReference type="EMBL" id="WUTS01000001">
    <property type="protein sequence ID" value="NAW13362.1"/>
    <property type="molecule type" value="Genomic_DNA"/>
</dbReference>
<dbReference type="CDD" id="cd07186">
    <property type="entry name" value="CofD_like"/>
    <property type="match status" value="1"/>
</dbReference>
<accession>A0A7X4W029</accession>
<keyword evidence="1 3" id="KW-0808">Transferase</keyword>
<dbReference type="Proteomes" id="UP000448235">
    <property type="component" value="Unassembled WGS sequence"/>
</dbReference>
<dbReference type="GO" id="GO:0000287">
    <property type="term" value="F:magnesium ion binding"/>
    <property type="evidence" value="ECO:0007669"/>
    <property type="project" value="InterPro"/>
</dbReference>